<proteinExistence type="predicted"/>
<keyword evidence="3" id="KW-1185">Reference proteome</keyword>
<dbReference type="InterPro" id="IPR011041">
    <property type="entry name" value="Quinoprot_gluc/sorb_DH_b-prop"/>
</dbReference>
<accession>A0A8S3YSE2</accession>
<evidence type="ECO:0000259" key="1">
    <source>
        <dbReference type="Pfam" id="PF07995"/>
    </source>
</evidence>
<name>A0A8S3YSE2_9EUPU</name>
<evidence type="ECO:0000313" key="3">
    <source>
        <dbReference type="Proteomes" id="UP000678393"/>
    </source>
</evidence>
<evidence type="ECO:0000313" key="2">
    <source>
        <dbReference type="EMBL" id="CAG5119823.1"/>
    </source>
</evidence>
<comment type="caution">
    <text evidence="2">The sequence shown here is derived from an EMBL/GenBank/DDBJ whole genome shotgun (WGS) entry which is preliminary data.</text>
</comment>
<dbReference type="OrthoDB" id="10266706at2759"/>
<dbReference type="PANTHER" id="PTHR19328">
    <property type="entry name" value="HEDGEHOG-INTERACTING PROTEIN"/>
    <property type="match status" value="1"/>
</dbReference>
<dbReference type="Gene3D" id="2.120.10.30">
    <property type="entry name" value="TolB, C-terminal domain"/>
    <property type="match status" value="1"/>
</dbReference>
<dbReference type="EMBL" id="CAJHNH020000779">
    <property type="protein sequence ID" value="CAG5119823.1"/>
    <property type="molecule type" value="Genomic_DNA"/>
</dbReference>
<dbReference type="PANTHER" id="PTHR19328:SF75">
    <property type="entry name" value="ALDOSE SUGAR DEHYDROGENASE YLII"/>
    <property type="match status" value="1"/>
</dbReference>
<organism evidence="2 3">
    <name type="scientific">Candidula unifasciata</name>
    <dbReference type="NCBI Taxonomy" id="100452"/>
    <lineage>
        <taxon>Eukaryota</taxon>
        <taxon>Metazoa</taxon>
        <taxon>Spiralia</taxon>
        <taxon>Lophotrochozoa</taxon>
        <taxon>Mollusca</taxon>
        <taxon>Gastropoda</taxon>
        <taxon>Heterobranchia</taxon>
        <taxon>Euthyneura</taxon>
        <taxon>Panpulmonata</taxon>
        <taxon>Eupulmonata</taxon>
        <taxon>Stylommatophora</taxon>
        <taxon>Helicina</taxon>
        <taxon>Helicoidea</taxon>
        <taxon>Geomitridae</taxon>
        <taxon>Candidula</taxon>
    </lineage>
</organism>
<dbReference type="SUPFAM" id="SSF50952">
    <property type="entry name" value="Soluble quinoprotein glucose dehydrogenase"/>
    <property type="match status" value="1"/>
</dbReference>
<dbReference type="Pfam" id="PF07995">
    <property type="entry name" value="GSDH"/>
    <property type="match status" value="1"/>
</dbReference>
<feature type="non-terminal residue" evidence="2">
    <location>
        <position position="1"/>
    </location>
</feature>
<reference evidence="2" key="1">
    <citation type="submission" date="2021-04" db="EMBL/GenBank/DDBJ databases">
        <authorList>
            <consortium name="Molecular Ecology Group"/>
        </authorList>
    </citation>
    <scope>NUCLEOTIDE SEQUENCE</scope>
</reference>
<dbReference type="InterPro" id="IPR011042">
    <property type="entry name" value="6-blade_b-propeller_TolB-like"/>
</dbReference>
<sequence length="480" mass="53675">ARKFPGLCINYCNDFYDKCSGAVWFLDSSLASTSIAGDKHRYALKDTLFGIGFCCDSETHSRFDYRFCKQVAIADDVYCYPDLLTSPLLLRNLTTIHQQHTSSTSGCLCLEPIRDNLANPLWARHAGDGSGRLFVAEQQGRVRIYNTKTKRWNKKCFLDYTNKTLVGRYAGDERGFLGMAFHRNYSRNGRFFVYYVTRRRADDELPPELQDLPFPFQTKVVISEGRVSRSNPNRADRKFEKVILEVIQPYDNHNGGELMFGLDGYLYAFIGDGGGAGDPMKAGQNKSLLHGKVLRLDVDSDLTKPYSIPSDNPFVGEVGSRPEIFAYGIRNIWRCGLDRGGKCCESKGQIVCGDVGQNAFEEIDVIKKGANYGWNAREGFECYDDELCGRIGREELPVHAYAHGIGQSVTGGVFYRGCENPALLGQYVYGDYVSGRLFSLTEAGGTWTNKDVTLCGPSLCQGQFVGHLNDYILSFGEDED</sequence>
<dbReference type="InterPro" id="IPR012938">
    <property type="entry name" value="Glc/Sorbosone_DH"/>
</dbReference>
<feature type="non-terminal residue" evidence="2">
    <location>
        <position position="480"/>
    </location>
</feature>
<dbReference type="AlphaFoldDB" id="A0A8S3YSE2"/>
<protein>
    <recommendedName>
        <fullName evidence="1">Glucose/Sorbosone dehydrogenase domain-containing protein</fullName>
    </recommendedName>
</protein>
<dbReference type="Proteomes" id="UP000678393">
    <property type="component" value="Unassembled WGS sequence"/>
</dbReference>
<feature type="domain" description="Glucose/Sorbosone dehydrogenase" evidence="1">
    <location>
        <begin position="125"/>
        <end position="444"/>
    </location>
</feature>
<gene>
    <name evidence="2" type="ORF">CUNI_LOCUS5381</name>
</gene>